<reference evidence="1 2" key="1">
    <citation type="journal article" date="2017" name="BMC Genomics">
        <title>Comparative genomic and phylogenomic analyses of the Bifidobacteriaceae family.</title>
        <authorList>
            <person name="Lugli G.A."/>
            <person name="Milani C."/>
            <person name="Turroni F."/>
            <person name="Duranti S."/>
            <person name="Mancabelli L."/>
            <person name="Mangifesta M."/>
            <person name="Ferrario C."/>
            <person name="Modesto M."/>
            <person name="Mattarelli P."/>
            <person name="Jiri K."/>
            <person name="van Sinderen D."/>
            <person name="Ventura M."/>
        </authorList>
    </citation>
    <scope>NUCLEOTIDE SEQUENCE [LARGE SCALE GENOMIC DNA]</scope>
    <source>
        <strain evidence="1 2">DSM 24742</strain>
    </source>
</reference>
<sequence>MDVEIGIENTARPVHFSTKDSVDSVTSIIKDAAANGSVAQFTNEKGETVLVNCKSLAYAIVGVEEPRHVGFGM</sequence>
<name>A0A261EYV0_9BIFI</name>
<evidence type="ECO:0000313" key="2">
    <source>
        <dbReference type="Proteomes" id="UP000216725"/>
    </source>
</evidence>
<dbReference type="Pfam" id="PF11305">
    <property type="entry name" value="DUF3107"/>
    <property type="match status" value="1"/>
</dbReference>
<dbReference type="InterPro" id="IPR021456">
    <property type="entry name" value="DUF3107"/>
</dbReference>
<comment type="caution">
    <text evidence="1">The sequence shown here is derived from an EMBL/GenBank/DDBJ whole genome shotgun (WGS) entry which is preliminary data.</text>
</comment>
<dbReference type="AlphaFoldDB" id="A0A261EYV0"/>
<dbReference type="OrthoDB" id="3268468at2"/>
<evidence type="ECO:0000313" key="1">
    <source>
        <dbReference type="EMBL" id="OZG51846.1"/>
    </source>
</evidence>
<keyword evidence="2" id="KW-1185">Reference proteome</keyword>
<dbReference type="EMBL" id="MWWR01000006">
    <property type="protein sequence ID" value="OZG51846.1"/>
    <property type="molecule type" value="Genomic_DNA"/>
</dbReference>
<accession>A0A261EYV0</accession>
<dbReference type="GO" id="GO:0005524">
    <property type="term" value="F:ATP binding"/>
    <property type="evidence" value="ECO:0007669"/>
    <property type="project" value="UniProtKB-KW"/>
</dbReference>
<organism evidence="1 2">
    <name type="scientific">Pseudoscardovia radai</name>
    <dbReference type="NCBI Taxonomy" id="987066"/>
    <lineage>
        <taxon>Bacteria</taxon>
        <taxon>Bacillati</taxon>
        <taxon>Actinomycetota</taxon>
        <taxon>Actinomycetes</taxon>
        <taxon>Bifidobacteriales</taxon>
        <taxon>Bifidobacteriaceae</taxon>
        <taxon>Pseudoscardovia</taxon>
    </lineage>
</organism>
<dbReference type="RefSeq" id="WP_158216322.1">
    <property type="nucleotide sequence ID" value="NZ_JBKZBO010000007.1"/>
</dbReference>
<gene>
    <name evidence="1" type="ORF">PSRA_0926</name>
</gene>
<protein>
    <submittedName>
        <fullName evidence="1">ATP-binding protein</fullName>
    </submittedName>
</protein>
<proteinExistence type="predicted"/>
<keyword evidence="1" id="KW-0067">ATP-binding</keyword>
<dbReference type="Proteomes" id="UP000216725">
    <property type="component" value="Unassembled WGS sequence"/>
</dbReference>
<keyword evidence="1" id="KW-0547">Nucleotide-binding</keyword>